<sequence length="194" mass="20237">MVSVRLLAVAFAAPLFAALTPQQIVDSLQVLTTKSQALQAPAQSITIINGPLIVIGLGPFPQIITGFGDIVSTATTAAAALPGTAQITTDADATAVADAFREFVRVHQVLLNILIGKAGLFQTVPVIGAPVAAALPQVEAIVDTVAFAIADLVDPTTQKQRLYTDRSSLKGTLTITVNSYDGLSLSKVKREFRA</sequence>
<dbReference type="Pfam" id="PF17615">
    <property type="entry name" value="C166"/>
    <property type="match status" value="1"/>
</dbReference>
<name>A0ABQ0GGH1_9PEZI</name>
<dbReference type="EMBL" id="BAAFSV010000004">
    <property type="protein sequence ID" value="GAB1316863.1"/>
    <property type="molecule type" value="Genomic_DNA"/>
</dbReference>
<dbReference type="RefSeq" id="XP_070918594.1">
    <property type="nucleotide sequence ID" value="XM_071062493.1"/>
</dbReference>
<dbReference type="GeneID" id="98177816"/>
<evidence type="ECO:0000256" key="1">
    <source>
        <dbReference type="SAM" id="SignalP"/>
    </source>
</evidence>
<feature type="chain" id="PRO_5046416408" evidence="1">
    <location>
        <begin position="18"/>
        <end position="194"/>
    </location>
</feature>
<keyword evidence="3" id="KW-1185">Reference proteome</keyword>
<comment type="caution">
    <text evidence="2">The sequence shown here is derived from an EMBL/GenBank/DDBJ whole genome shotgun (WGS) entry which is preliminary data.</text>
</comment>
<organism evidence="2 3">
    <name type="scientific">Madurella fahalii</name>
    <dbReference type="NCBI Taxonomy" id="1157608"/>
    <lineage>
        <taxon>Eukaryota</taxon>
        <taxon>Fungi</taxon>
        <taxon>Dikarya</taxon>
        <taxon>Ascomycota</taxon>
        <taxon>Pezizomycotina</taxon>
        <taxon>Sordariomycetes</taxon>
        <taxon>Sordariomycetidae</taxon>
        <taxon>Sordariales</taxon>
        <taxon>Sordariales incertae sedis</taxon>
        <taxon>Madurella</taxon>
    </lineage>
</organism>
<reference evidence="2 3" key="1">
    <citation type="submission" date="2024-09" db="EMBL/GenBank/DDBJ databases">
        <title>Itraconazole resistance in Madurella fahalii resulting from another homologue of gene encoding cytochrome P450 14-alpha sterol demethylase (CYP51).</title>
        <authorList>
            <person name="Yoshioka I."/>
            <person name="Fahal A.H."/>
            <person name="Kaneko S."/>
            <person name="Yaguchi T."/>
        </authorList>
    </citation>
    <scope>NUCLEOTIDE SEQUENCE [LARGE SCALE GENOMIC DNA]</scope>
    <source>
        <strain evidence="2 3">IFM 68171</strain>
    </source>
</reference>
<protein>
    <submittedName>
        <fullName evidence="2">Uncharacterized protein</fullName>
    </submittedName>
</protein>
<gene>
    <name evidence="2" type="ORF">MFIFM68171_07073</name>
</gene>
<dbReference type="Proteomes" id="UP001628179">
    <property type="component" value="Unassembled WGS sequence"/>
</dbReference>
<proteinExistence type="predicted"/>
<feature type="signal peptide" evidence="1">
    <location>
        <begin position="1"/>
        <end position="17"/>
    </location>
</feature>
<keyword evidence="1" id="KW-0732">Signal</keyword>
<accession>A0ABQ0GGH1</accession>
<evidence type="ECO:0000313" key="2">
    <source>
        <dbReference type="EMBL" id="GAB1316863.1"/>
    </source>
</evidence>
<evidence type="ECO:0000313" key="3">
    <source>
        <dbReference type="Proteomes" id="UP001628179"/>
    </source>
</evidence>